<dbReference type="PRINTS" id="PR00080">
    <property type="entry name" value="SDRFAMILY"/>
</dbReference>
<keyword evidence="2" id="KW-0560">Oxidoreductase</keyword>
<dbReference type="InterPro" id="IPR036291">
    <property type="entry name" value="NAD(P)-bd_dom_sf"/>
</dbReference>
<dbReference type="Gene3D" id="3.40.50.720">
    <property type="entry name" value="NAD(P)-binding Rossmann-like Domain"/>
    <property type="match status" value="1"/>
</dbReference>
<dbReference type="GeneID" id="89230252"/>
<dbReference type="PANTHER" id="PTHR42879">
    <property type="entry name" value="3-OXOACYL-(ACYL-CARRIER-PROTEIN) REDUCTASE"/>
    <property type="match status" value="1"/>
</dbReference>
<dbReference type="GO" id="GO:0016491">
    <property type="term" value="F:oxidoreductase activity"/>
    <property type="evidence" value="ECO:0007669"/>
    <property type="project" value="UniProtKB-KW"/>
</dbReference>
<protein>
    <submittedName>
        <fullName evidence="2">3-beta-hydroxycholanate 3-dehydrogenase (NAD(+)) 2</fullName>
        <ecNumber evidence="2">1.1.1.391</ecNumber>
    </submittedName>
</protein>
<dbReference type="EC" id="1.1.1.391" evidence="2"/>
<accession>A0AA96ZUG8</accession>
<dbReference type="FunFam" id="3.40.50.720:FF:000084">
    <property type="entry name" value="Short-chain dehydrogenase reductase"/>
    <property type="match status" value="1"/>
</dbReference>
<evidence type="ECO:0000256" key="1">
    <source>
        <dbReference type="ARBA" id="ARBA00006484"/>
    </source>
</evidence>
<dbReference type="AlphaFoldDB" id="A0AA96ZUG8"/>
<dbReference type="InterPro" id="IPR002347">
    <property type="entry name" value="SDR_fam"/>
</dbReference>
<dbReference type="SUPFAM" id="SSF51735">
    <property type="entry name" value="NAD(P)-binding Rossmann-fold domains"/>
    <property type="match status" value="1"/>
</dbReference>
<evidence type="ECO:0000313" key="2">
    <source>
        <dbReference type="EMBL" id="WNY25594.1"/>
    </source>
</evidence>
<evidence type="ECO:0000313" key="3">
    <source>
        <dbReference type="Proteomes" id="UP001303587"/>
    </source>
</evidence>
<dbReference type="Pfam" id="PF13561">
    <property type="entry name" value="adh_short_C2"/>
    <property type="match status" value="1"/>
</dbReference>
<dbReference type="RefSeq" id="WP_338101957.1">
    <property type="nucleotide sequence ID" value="NZ_CP131060.1"/>
</dbReference>
<dbReference type="InterPro" id="IPR020904">
    <property type="entry name" value="Sc_DH/Rdtase_CS"/>
</dbReference>
<comment type="similarity">
    <text evidence="1">Belongs to the short-chain dehydrogenases/reductases (SDR) family.</text>
</comment>
<dbReference type="Proteomes" id="UP001303587">
    <property type="component" value="Chromosome"/>
</dbReference>
<sequence length="255" mass="26686">MKLNGKVAIVTGASSGMGHAISLLFAQEGATVIAVARRLERLEELKNQVKADKFAGKIIPLKGDVSSRQDIENMIDFAASECGKLDILVNNAGIMDNFELAEDVPDDVWESVLNVNLTAPFVAIRKAIPLMKKNENGGTILNIASVGGLFGGKAGAAYTVSKHGAIGLTRNVGYTYCDEKIRCNAICPGAIATEIGSHIHANPRGQAKAADGMKTMHGGAGAPEDIANAALFLVSDDSKFITGTTLIVDGGWTSC</sequence>
<dbReference type="PRINTS" id="PR00081">
    <property type="entry name" value="GDHRDH"/>
</dbReference>
<dbReference type="PANTHER" id="PTHR42879:SF2">
    <property type="entry name" value="3-OXOACYL-[ACYL-CARRIER-PROTEIN] REDUCTASE FABG"/>
    <property type="match status" value="1"/>
</dbReference>
<gene>
    <name evidence="2" type="ORF">MsAc7_11460</name>
</gene>
<dbReference type="InterPro" id="IPR050259">
    <property type="entry name" value="SDR"/>
</dbReference>
<dbReference type="NCBIfam" id="NF005559">
    <property type="entry name" value="PRK07231.1"/>
    <property type="match status" value="1"/>
</dbReference>
<dbReference type="GO" id="GO:0032787">
    <property type="term" value="P:monocarboxylic acid metabolic process"/>
    <property type="evidence" value="ECO:0007669"/>
    <property type="project" value="UniProtKB-ARBA"/>
</dbReference>
<dbReference type="EMBL" id="CP131060">
    <property type="protein sequence ID" value="WNY25594.1"/>
    <property type="molecule type" value="Genomic_DNA"/>
</dbReference>
<proteinExistence type="inferred from homology"/>
<dbReference type="PROSITE" id="PS00061">
    <property type="entry name" value="ADH_SHORT"/>
    <property type="match status" value="1"/>
</dbReference>
<dbReference type="CDD" id="cd05233">
    <property type="entry name" value="SDR_c"/>
    <property type="match status" value="1"/>
</dbReference>
<name>A0AA96ZUG8_9EURY</name>
<reference evidence="2 3" key="1">
    <citation type="submission" date="2023-07" db="EMBL/GenBank/DDBJ databases">
        <title>Closed genoem sequence of Methanosarcinaceae archaeon Ac7.</title>
        <authorList>
            <person name="Poehlein A."/>
            <person name="Protasov E."/>
            <person name="Platt K."/>
            <person name="Reeh H."/>
            <person name="Daniel R."/>
            <person name="Brune A."/>
        </authorList>
    </citation>
    <scope>NUCLEOTIDE SEQUENCE [LARGE SCALE GENOMIC DNA]</scope>
    <source>
        <strain evidence="2 3">Ac7</strain>
    </source>
</reference>
<keyword evidence="3" id="KW-1185">Reference proteome</keyword>
<organism evidence="2 3">
    <name type="scientific">Methanolapillus millepedarum</name>
    <dbReference type="NCBI Taxonomy" id="3028296"/>
    <lineage>
        <taxon>Archaea</taxon>
        <taxon>Methanobacteriati</taxon>
        <taxon>Methanobacteriota</taxon>
        <taxon>Stenosarchaea group</taxon>
        <taxon>Methanomicrobia</taxon>
        <taxon>Methanosarcinales</taxon>
        <taxon>Methanosarcinaceae</taxon>
        <taxon>Methanolapillus</taxon>
    </lineage>
</organism>